<dbReference type="Pfam" id="PF13398">
    <property type="entry name" value="Peptidase_M50B"/>
    <property type="match status" value="1"/>
</dbReference>
<dbReference type="InterPro" id="IPR049500">
    <property type="entry name" value="Peptidase_M50B-like"/>
</dbReference>
<accession>A0ABZ1CRJ8</accession>
<feature type="compositionally biased region" description="Basic and acidic residues" evidence="1">
    <location>
        <begin position="244"/>
        <end position="263"/>
    </location>
</feature>
<evidence type="ECO:0008006" key="5">
    <source>
        <dbReference type="Google" id="ProtNLM"/>
    </source>
</evidence>
<evidence type="ECO:0000313" key="4">
    <source>
        <dbReference type="Proteomes" id="UP001329825"/>
    </source>
</evidence>
<feature type="transmembrane region" description="Helical" evidence="2">
    <location>
        <begin position="186"/>
        <end position="208"/>
    </location>
</feature>
<feature type="transmembrane region" description="Helical" evidence="2">
    <location>
        <begin position="295"/>
        <end position="318"/>
    </location>
</feature>
<sequence>MGALGPISDWIERGSFGDWSPSHPSDAQRESMLFLAAAFVFILLLWQGKFTTPAPFFKRIPDEGKVKKTKRKITDGRIDSLIIGLKWYTISIPLLVPFKLLTVLYHELGHAVVGMLSIWWKEMKYGMNGERGRIEYIMVDRYEGGLTQFGGGTEPNYKLTLPAGYRASCLIGCWFLFTGFDAKWSKFGAITLFLLTSFATLVCFLVRAKSGILQNWHRIGAIMYKWIFCNKEMAKRKMRKHQLKREERNETARYKHDSEGAPTEKDLHASQDIIMGCSLLVGVILFLAWNWDDSIYLRFVMLFMGLLSALYAVWDIVLDGLRYAKVAKSDVTYMADEHNKRADKYNEKFPEGRRKHHRSTRFYALIWLLRKTSMIILVIVIAYFVFHLKKSEQAIESREFLPAQFHYGPADLEQDAKIAGGRIQGTVKDWMGVEQNGQERRVFREV</sequence>
<keyword evidence="2" id="KW-0472">Membrane</keyword>
<feature type="transmembrane region" description="Helical" evidence="2">
    <location>
        <begin position="32"/>
        <end position="57"/>
    </location>
</feature>
<evidence type="ECO:0000313" key="3">
    <source>
        <dbReference type="EMBL" id="WRT64245.1"/>
    </source>
</evidence>
<dbReference type="GeneID" id="87953307"/>
<evidence type="ECO:0000256" key="2">
    <source>
        <dbReference type="SAM" id="Phobius"/>
    </source>
</evidence>
<dbReference type="PANTHER" id="PTHR33979">
    <property type="entry name" value="OS02G0221600 PROTEIN"/>
    <property type="match status" value="1"/>
</dbReference>
<feature type="transmembrane region" description="Helical" evidence="2">
    <location>
        <begin position="362"/>
        <end position="386"/>
    </location>
</feature>
<feature type="transmembrane region" description="Helical" evidence="2">
    <location>
        <begin position="78"/>
        <end position="96"/>
    </location>
</feature>
<dbReference type="Proteomes" id="UP001329825">
    <property type="component" value="Chromosome 1"/>
</dbReference>
<gene>
    <name evidence="3" type="ORF">IL334_001176</name>
</gene>
<reference evidence="3 4" key="1">
    <citation type="submission" date="2024-01" db="EMBL/GenBank/DDBJ databases">
        <title>Comparative genomics of Cryptococcus and Kwoniella reveals pathogenesis evolution and contrasting modes of karyotype evolution via chromosome fusion or intercentromeric recombination.</title>
        <authorList>
            <person name="Coelho M.A."/>
            <person name="David-Palma M."/>
            <person name="Shea T."/>
            <person name="Bowers K."/>
            <person name="McGinley-Smith S."/>
            <person name="Mohammad A.W."/>
            <person name="Gnirke A."/>
            <person name="Yurkov A.M."/>
            <person name="Nowrousian M."/>
            <person name="Sun S."/>
            <person name="Cuomo C.A."/>
            <person name="Heitman J."/>
        </authorList>
    </citation>
    <scope>NUCLEOTIDE SEQUENCE [LARGE SCALE GENOMIC DNA]</scope>
    <source>
        <strain evidence="3">CBS 11374</strain>
    </source>
</reference>
<proteinExistence type="predicted"/>
<keyword evidence="2" id="KW-0812">Transmembrane</keyword>
<keyword evidence="4" id="KW-1185">Reference proteome</keyword>
<organism evidence="3 4">
    <name type="scientific">Kwoniella shivajii</name>
    <dbReference type="NCBI Taxonomy" id="564305"/>
    <lineage>
        <taxon>Eukaryota</taxon>
        <taxon>Fungi</taxon>
        <taxon>Dikarya</taxon>
        <taxon>Basidiomycota</taxon>
        <taxon>Agaricomycotina</taxon>
        <taxon>Tremellomycetes</taxon>
        <taxon>Tremellales</taxon>
        <taxon>Cryptococcaceae</taxon>
        <taxon>Kwoniella</taxon>
    </lineage>
</organism>
<feature type="transmembrane region" description="Helical" evidence="2">
    <location>
        <begin position="273"/>
        <end position="289"/>
    </location>
</feature>
<evidence type="ECO:0000256" key="1">
    <source>
        <dbReference type="SAM" id="MobiDB-lite"/>
    </source>
</evidence>
<protein>
    <recommendedName>
        <fullName evidence="5">Peptidase M50 domain-containing protein</fullName>
    </recommendedName>
</protein>
<dbReference type="PANTHER" id="PTHR33979:SF2">
    <property type="entry name" value="PEPTIDASE M50B-LIKE-DOMAIN-CONTAINING PROTEIN"/>
    <property type="match status" value="1"/>
</dbReference>
<feature type="region of interest" description="Disordered" evidence="1">
    <location>
        <begin position="240"/>
        <end position="263"/>
    </location>
</feature>
<keyword evidence="2" id="KW-1133">Transmembrane helix</keyword>
<dbReference type="EMBL" id="CP141881">
    <property type="protein sequence ID" value="WRT64245.1"/>
    <property type="molecule type" value="Genomic_DNA"/>
</dbReference>
<dbReference type="RefSeq" id="XP_062788985.1">
    <property type="nucleotide sequence ID" value="XM_062932934.1"/>
</dbReference>
<name>A0ABZ1CRJ8_9TREE</name>